<accession>A0AB39I3V4</accession>
<dbReference type="EMBL" id="CP162607">
    <property type="protein sequence ID" value="XDK38987.1"/>
    <property type="molecule type" value="Genomic_DNA"/>
</dbReference>
<dbReference type="RefSeq" id="WP_280043701.1">
    <property type="nucleotide sequence ID" value="NZ_CP162607.1"/>
</dbReference>
<dbReference type="Pfam" id="PF00440">
    <property type="entry name" value="TetR_N"/>
    <property type="match status" value="1"/>
</dbReference>
<dbReference type="GO" id="GO:0003700">
    <property type="term" value="F:DNA-binding transcription factor activity"/>
    <property type="evidence" value="ECO:0007669"/>
    <property type="project" value="TreeGrafter"/>
</dbReference>
<dbReference type="PANTHER" id="PTHR30055">
    <property type="entry name" value="HTH-TYPE TRANSCRIPTIONAL REGULATOR RUTR"/>
    <property type="match status" value="1"/>
</dbReference>
<dbReference type="SUPFAM" id="SSF48498">
    <property type="entry name" value="Tetracyclin repressor-like, C-terminal domain"/>
    <property type="match status" value="1"/>
</dbReference>
<dbReference type="PRINTS" id="PR00455">
    <property type="entry name" value="HTHTETR"/>
</dbReference>
<dbReference type="Pfam" id="PF17932">
    <property type="entry name" value="TetR_C_24"/>
    <property type="match status" value="1"/>
</dbReference>
<evidence type="ECO:0000259" key="3">
    <source>
        <dbReference type="PROSITE" id="PS50977"/>
    </source>
</evidence>
<dbReference type="InterPro" id="IPR001647">
    <property type="entry name" value="HTH_TetR"/>
</dbReference>
<dbReference type="PANTHER" id="PTHR30055:SF200">
    <property type="entry name" value="HTH-TYPE TRANSCRIPTIONAL REPRESSOR BDCR"/>
    <property type="match status" value="1"/>
</dbReference>
<name>A0AB39I3V4_9PSED</name>
<dbReference type="AlphaFoldDB" id="A0AB39I3V4"/>
<dbReference type="InterPro" id="IPR009057">
    <property type="entry name" value="Homeodomain-like_sf"/>
</dbReference>
<dbReference type="Gene3D" id="1.10.357.10">
    <property type="entry name" value="Tetracycline Repressor, domain 2"/>
    <property type="match status" value="1"/>
</dbReference>
<dbReference type="PROSITE" id="PS50977">
    <property type="entry name" value="HTH_TETR_2"/>
    <property type="match status" value="1"/>
</dbReference>
<organism evidence="4">
    <name type="scientific">Pseudomonas sp. Hg7Tf</name>
    <dbReference type="NCBI Taxonomy" id="3236988"/>
    <lineage>
        <taxon>Bacteria</taxon>
        <taxon>Pseudomonadati</taxon>
        <taxon>Pseudomonadota</taxon>
        <taxon>Gammaproteobacteria</taxon>
        <taxon>Pseudomonadales</taxon>
        <taxon>Pseudomonadaceae</taxon>
        <taxon>Pseudomonas</taxon>
    </lineage>
</organism>
<dbReference type="InterPro" id="IPR036271">
    <property type="entry name" value="Tet_transcr_reg_TetR-rel_C_sf"/>
</dbReference>
<proteinExistence type="predicted"/>
<reference evidence="4" key="1">
    <citation type="submission" date="2024-07" db="EMBL/GenBank/DDBJ databases">
        <title>Identification and characteristics of a novel species of coltsfoot's symbiotic bacteria.</title>
        <authorList>
            <person name="Juszczyk A."/>
            <person name="Jasielczuk I."/>
            <person name="Gurgul A."/>
            <person name="Rogala M."/>
            <person name="Kowalczyk A."/>
            <person name="Szmatola T."/>
            <person name="Kosecka-Strojek M."/>
            <person name="Arent Z."/>
            <person name="Latowski D."/>
        </authorList>
    </citation>
    <scope>NUCLEOTIDE SEQUENCE</scope>
    <source>
        <strain evidence="4">Hg7Tf</strain>
    </source>
</reference>
<gene>
    <name evidence="4" type="ORF">AB4Y39_10045</name>
</gene>
<dbReference type="InterPro" id="IPR050109">
    <property type="entry name" value="HTH-type_TetR-like_transc_reg"/>
</dbReference>
<protein>
    <submittedName>
        <fullName evidence="4">TetR/AcrR family transcriptional regulator</fullName>
    </submittedName>
</protein>
<keyword evidence="1 2" id="KW-0238">DNA-binding</keyword>
<dbReference type="GO" id="GO:0000976">
    <property type="term" value="F:transcription cis-regulatory region binding"/>
    <property type="evidence" value="ECO:0007669"/>
    <property type="project" value="TreeGrafter"/>
</dbReference>
<feature type="DNA-binding region" description="H-T-H motif" evidence="2">
    <location>
        <begin position="25"/>
        <end position="44"/>
    </location>
</feature>
<feature type="domain" description="HTH tetR-type" evidence="3">
    <location>
        <begin position="2"/>
        <end position="62"/>
    </location>
</feature>
<evidence type="ECO:0000256" key="1">
    <source>
        <dbReference type="ARBA" id="ARBA00023125"/>
    </source>
</evidence>
<evidence type="ECO:0000313" key="4">
    <source>
        <dbReference type="EMBL" id="XDK38987.1"/>
    </source>
</evidence>
<dbReference type="InterPro" id="IPR041490">
    <property type="entry name" value="KstR2_TetR_C"/>
</dbReference>
<evidence type="ECO:0000256" key="2">
    <source>
        <dbReference type="PROSITE-ProRule" id="PRU00335"/>
    </source>
</evidence>
<dbReference type="SUPFAM" id="SSF46689">
    <property type="entry name" value="Homeodomain-like"/>
    <property type="match status" value="1"/>
</dbReference>
<sequence>MYTTENHIRLAAIKLISRNGFEAMSLRQLAAHAQVTTSTLYLYFQKKDELLLALVMEYLEGLSLQWQRRRPAAARADVQLLTFIAGHVRFHLEHQDQAILGNLEFRSLHAEAQVKVRHAQRLYLNSLQAVLEKGVKEGCLRCAEPKLMARTLSNLLTHACIWYQDDGRWCIDEVISHYSALVLKMLGAAPSAFQGRPAARTISRRHTPNAMLKPLVQVS</sequence>